<dbReference type="SUPFAM" id="SSF81301">
    <property type="entry name" value="Nucleotidyltransferase"/>
    <property type="match status" value="1"/>
</dbReference>
<sequence length="158" mass="18131">MKISDEKDTKRALEWITNILKKYEVPFQISGGCAAKIYGSPRELNDIDIDIPENYFSKIISDVKPYIIYGPDQYKDNKWGLYLMTLNYAGQEIDIGSGNAKISTKDRDKWIDFSTDFSKAVKKTFLGLEVPVIPKEDLVNYKQLLDGEHQQVDIESIK</sequence>
<evidence type="ECO:0000313" key="1">
    <source>
        <dbReference type="EMBL" id="OGZ67847.1"/>
    </source>
</evidence>
<protein>
    <submittedName>
        <fullName evidence="1">Uncharacterized protein</fullName>
    </submittedName>
</protein>
<name>A0A1G2HZG9_9BACT</name>
<dbReference type="AlphaFoldDB" id="A0A1G2HZG9"/>
<gene>
    <name evidence="1" type="ORF">A3D44_02935</name>
</gene>
<proteinExistence type="predicted"/>
<comment type="caution">
    <text evidence="1">The sequence shown here is derived from an EMBL/GenBank/DDBJ whole genome shotgun (WGS) entry which is preliminary data.</text>
</comment>
<dbReference type="Proteomes" id="UP000178820">
    <property type="component" value="Unassembled WGS sequence"/>
</dbReference>
<dbReference type="STRING" id="1802207.A3D44_02935"/>
<dbReference type="InterPro" id="IPR043519">
    <property type="entry name" value="NT_sf"/>
</dbReference>
<accession>A0A1G2HZG9</accession>
<reference evidence="1 2" key="1">
    <citation type="journal article" date="2016" name="Nat. Commun.">
        <title>Thousands of microbial genomes shed light on interconnected biogeochemical processes in an aquifer system.</title>
        <authorList>
            <person name="Anantharaman K."/>
            <person name="Brown C.T."/>
            <person name="Hug L.A."/>
            <person name="Sharon I."/>
            <person name="Castelle C.J."/>
            <person name="Probst A.J."/>
            <person name="Thomas B.C."/>
            <person name="Singh A."/>
            <person name="Wilkins M.J."/>
            <person name="Karaoz U."/>
            <person name="Brodie E.L."/>
            <person name="Williams K.H."/>
            <person name="Hubbard S.S."/>
            <person name="Banfield J.F."/>
        </authorList>
    </citation>
    <scope>NUCLEOTIDE SEQUENCE [LARGE SCALE GENOMIC DNA]</scope>
</reference>
<dbReference type="Gene3D" id="3.30.460.40">
    <property type="match status" value="1"/>
</dbReference>
<organism evidence="1 2">
    <name type="scientific">Candidatus Staskawiczbacteria bacterium RIFCSPHIGHO2_02_FULL_42_22</name>
    <dbReference type="NCBI Taxonomy" id="1802207"/>
    <lineage>
        <taxon>Bacteria</taxon>
        <taxon>Candidatus Staskawicziibacteriota</taxon>
    </lineage>
</organism>
<dbReference type="EMBL" id="MHOT01000030">
    <property type="protein sequence ID" value="OGZ67847.1"/>
    <property type="molecule type" value="Genomic_DNA"/>
</dbReference>
<evidence type="ECO:0000313" key="2">
    <source>
        <dbReference type="Proteomes" id="UP000178820"/>
    </source>
</evidence>